<keyword evidence="4" id="KW-1185">Reference proteome</keyword>
<dbReference type="PANTHER" id="PTHR48449:SF1">
    <property type="entry name" value="DUF1985 DOMAIN-CONTAINING PROTEIN"/>
    <property type="match status" value="1"/>
</dbReference>
<evidence type="ECO:0000256" key="1">
    <source>
        <dbReference type="SAM" id="MobiDB-lite"/>
    </source>
</evidence>
<dbReference type="Proteomes" id="UP000694240">
    <property type="component" value="Chromosome 5"/>
</dbReference>
<feature type="region of interest" description="Disordered" evidence="1">
    <location>
        <begin position="281"/>
        <end position="319"/>
    </location>
</feature>
<sequence>MWTVFGGHPLRFSLAEFASVTGLPCGDFSEDYDPDYEPKIPKEADDYWLQKIGKTRLSSLGDISFCLPKSSGDIQLRIALLLIIDGVLIASLQNARPTYKYVQMLEDVDSFLKFPWGRESFNKTIKSLIPPRTVGSNLETDLAAFRGHLQQRSFRLRGFPLALQLLAYRNIPALALALTDPLDDTVILDWDNAWIPRQSRLLADVHAVEQAPDVTVESFIEMGDDRLYEWDDEVRDKKVSYMLEKIKTGYVFGKCEWPGGVMSLDLIDIVKVKKVVPPPSKILSNKKKKKRPLLNCPKGSVKRRRSTQLNPELPPSPPQDLAARVDSLENEIGLLKAQLKKVSARNTLVESSFLHARRRAQPSMFLFKKIVRNPASETASRFLHARRRAEPTFFRKPFRKDRVRQDWTHFERPLGGLDRNSDP</sequence>
<gene>
    <name evidence="3" type="ORF">ISN45_At05g030610</name>
</gene>
<evidence type="ECO:0000259" key="2">
    <source>
        <dbReference type="Pfam" id="PF09331"/>
    </source>
</evidence>
<evidence type="ECO:0000313" key="4">
    <source>
        <dbReference type="Proteomes" id="UP000694240"/>
    </source>
</evidence>
<dbReference type="AlphaFoldDB" id="A0A8T2CX37"/>
<name>A0A8T2CX37_9BRAS</name>
<proteinExistence type="predicted"/>
<dbReference type="InterPro" id="IPR015410">
    <property type="entry name" value="DUF1985"/>
</dbReference>
<dbReference type="EMBL" id="JAEFBK010000005">
    <property type="protein sequence ID" value="KAG7603979.1"/>
    <property type="molecule type" value="Genomic_DNA"/>
</dbReference>
<organism evidence="3 4">
    <name type="scientific">Arabidopsis thaliana x Arabidopsis arenosa</name>
    <dbReference type="NCBI Taxonomy" id="1240361"/>
    <lineage>
        <taxon>Eukaryota</taxon>
        <taxon>Viridiplantae</taxon>
        <taxon>Streptophyta</taxon>
        <taxon>Embryophyta</taxon>
        <taxon>Tracheophyta</taxon>
        <taxon>Spermatophyta</taxon>
        <taxon>Magnoliopsida</taxon>
        <taxon>eudicotyledons</taxon>
        <taxon>Gunneridae</taxon>
        <taxon>Pentapetalae</taxon>
        <taxon>rosids</taxon>
        <taxon>malvids</taxon>
        <taxon>Brassicales</taxon>
        <taxon>Brassicaceae</taxon>
        <taxon>Camelineae</taxon>
        <taxon>Arabidopsis</taxon>
    </lineage>
</organism>
<comment type="caution">
    <text evidence="3">The sequence shown here is derived from an EMBL/GenBank/DDBJ whole genome shotgun (WGS) entry which is preliminary data.</text>
</comment>
<dbReference type="PANTHER" id="PTHR48449">
    <property type="entry name" value="DUF1985 DOMAIN-CONTAINING PROTEIN"/>
    <property type="match status" value="1"/>
</dbReference>
<feature type="domain" description="DUF1985" evidence="2">
    <location>
        <begin position="1"/>
        <end position="127"/>
    </location>
</feature>
<protein>
    <recommendedName>
        <fullName evidence="2">DUF1985 domain-containing protein</fullName>
    </recommendedName>
</protein>
<evidence type="ECO:0000313" key="3">
    <source>
        <dbReference type="EMBL" id="KAG7603979.1"/>
    </source>
</evidence>
<accession>A0A8T2CX37</accession>
<dbReference type="Pfam" id="PF09331">
    <property type="entry name" value="DUF1985"/>
    <property type="match status" value="1"/>
</dbReference>
<reference evidence="3 4" key="1">
    <citation type="submission" date="2020-12" db="EMBL/GenBank/DDBJ databases">
        <title>Concerted genomic and epigenomic changes stabilize Arabidopsis allopolyploids.</title>
        <authorList>
            <person name="Chen Z."/>
        </authorList>
    </citation>
    <scope>NUCLEOTIDE SEQUENCE [LARGE SCALE GENOMIC DNA]</scope>
    <source>
        <strain evidence="3">Allo738</strain>
        <tissue evidence="3">Leaf</tissue>
    </source>
</reference>